<protein>
    <submittedName>
        <fullName evidence="1">Uncharacterized protein</fullName>
    </submittedName>
</protein>
<dbReference type="RefSeq" id="WP_010694421.1">
    <property type="nucleotide sequence ID" value="NZ_CP061007.1"/>
</dbReference>
<organism evidence="1 2">
    <name type="scientific">Saccharopolyspora spinosa</name>
    <dbReference type="NCBI Taxonomy" id="60894"/>
    <lineage>
        <taxon>Bacteria</taxon>
        <taxon>Bacillati</taxon>
        <taxon>Actinomycetota</taxon>
        <taxon>Actinomycetes</taxon>
        <taxon>Pseudonocardiales</taxon>
        <taxon>Pseudonocardiaceae</taxon>
        <taxon>Saccharopolyspora</taxon>
    </lineage>
</organism>
<sequence>MTTELGLDRWTEKPIHSLLEEAMADRPALAQLDIVTAARGLAVQISDEVLRPHFLYNGHVRETARKRLIQTLVVDIRFTPATAQHIADRLVDLATSNRERFLRLNDRPPR</sequence>
<evidence type="ECO:0000313" key="2">
    <source>
        <dbReference type="Proteomes" id="UP000233786"/>
    </source>
</evidence>
<dbReference type="STRING" id="994479.GCA_000194155_02175"/>
<evidence type="ECO:0000313" key="1">
    <source>
        <dbReference type="EMBL" id="PKW14294.1"/>
    </source>
</evidence>
<comment type="caution">
    <text evidence="1">The sequence shown here is derived from an EMBL/GenBank/DDBJ whole genome shotgun (WGS) entry which is preliminary data.</text>
</comment>
<gene>
    <name evidence="1" type="ORF">A8926_1899</name>
</gene>
<reference evidence="1" key="1">
    <citation type="submission" date="2017-12" db="EMBL/GenBank/DDBJ databases">
        <title>Sequencing the genomes of 1000 Actinobacteria strains.</title>
        <authorList>
            <person name="Klenk H.-P."/>
        </authorList>
    </citation>
    <scope>NUCLEOTIDE SEQUENCE [LARGE SCALE GENOMIC DNA]</scope>
    <source>
        <strain evidence="1">DSM 44228</strain>
    </source>
</reference>
<proteinExistence type="predicted"/>
<dbReference type="AlphaFoldDB" id="A0A2N3XUD6"/>
<dbReference type="Proteomes" id="UP000233786">
    <property type="component" value="Unassembled WGS sequence"/>
</dbReference>
<keyword evidence="2" id="KW-1185">Reference proteome</keyword>
<name>A0A2N3XUD6_SACSN</name>
<dbReference type="EMBL" id="PJNB01000001">
    <property type="protein sequence ID" value="PKW14294.1"/>
    <property type="molecule type" value="Genomic_DNA"/>
</dbReference>
<accession>A0A2N3XUD6</accession>